<protein>
    <submittedName>
        <fullName evidence="1">Unnamed protein product</fullName>
    </submittedName>
</protein>
<name>A0ACB5TNI0_CANBO</name>
<sequence>MSFPTDLPNPGLEVTEHQTISVVNKPIAQPGKNQVLVHTRACGICGSDVHFWKMGQIGELKVEGKCILGHEACGDIVAVGEDVTRVKVGDRVAVEPQLPCGKCYLCMQGDYNLCQDVEFSSVYPYDGFMQRFKVHSERFVHKIPDKMTYAQGALVEPVSVGYHGIERSAIQLGKPAMVAGAGPIGLCTLALAKAAGATPLLITDISEKRLAFAKEMFPEVMTYQIDTKKTNWENAQAIRAMYGEGEYVQPQCTLECTGIESSIVTCGFVTRRAGCLTVIGVGKGDINNFPFMHLSLAEIDVKFINRYHDSWPACINLIANKVIDVDALVTHRFPMEKADEAMAVSSDPSNGNIKVMITDDYEIKN</sequence>
<accession>A0ACB5TNI0</accession>
<reference evidence="1" key="1">
    <citation type="submission" date="2023-04" db="EMBL/GenBank/DDBJ databases">
        <title>Candida boidinii NBRC 1967.</title>
        <authorList>
            <person name="Ichikawa N."/>
            <person name="Sato H."/>
            <person name="Tonouchi N."/>
        </authorList>
    </citation>
    <scope>NUCLEOTIDE SEQUENCE</scope>
    <source>
        <strain evidence="1">NBRC 1967</strain>
    </source>
</reference>
<comment type="caution">
    <text evidence="1">The sequence shown here is derived from an EMBL/GenBank/DDBJ whole genome shotgun (WGS) entry which is preliminary data.</text>
</comment>
<evidence type="ECO:0000313" key="2">
    <source>
        <dbReference type="Proteomes" id="UP001165101"/>
    </source>
</evidence>
<organism evidence="1 2">
    <name type="scientific">Candida boidinii</name>
    <name type="common">Yeast</name>
    <dbReference type="NCBI Taxonomy" id="5477"/>
    <lineage>
        <taxon>Eukaryota</taxon>
        <taxon>Fungi</taxon>
        <taxon>Dikarya</taxon>
        <taxon>Ascomycota</taxon>
        <taxon>Saccharomycotina</taxon>
        <taxon>Pichiomycetes</taxon>
        <taxon>Pichiales</taxon>
        <taxon>Pichiaceae</taxon>
        <taxon>Ogataea</taxon>
        <taxon>Ogataea/Candida clade</taxon>
    </lineage>
</organism>
<keyword evidence="2" id="KW-1185">Reference proteome</keyword>
<dbReference type="EMBL" id="BSXV01001073">
    <property type="protein sequence ID" value="GME91662.1"/>
    <property type="molecule type" value="Genomic_DNA"/>
</dbReference>
<proteinExistence type="predicted"/>
<gene>
    <name evidence="1" type="ORF">Cboi01_000239400</name>
</gene>
<evidence type="ECO:0000313" key="1">
    <source>
        <dbReference type="EMBL" id="GME91662.1"/>
    </source>
</evidence>
<dbReference type="Proteomes" id="UP001165101">
    <property type="component" value="Unassembled WGS sequence"/>
</dbReference>